<evidence type="ECO:0000259" key="4">
    <source>
        <dbReference type="Pfam" id="PF03358"/>
    </source>
</evidence>
<evidence type="ECO:0000313" key="5">
    <source>
        <dbReference type="EMBL" id="GAA1836913.1"/>
    </source>
</evidence>
<keyword evidence="2" id="KW-0288">FMN</keyword>
<sequence>MPTITIVAVSGSLHAPSKTTVLAREILDGFAAALCPTPGSDLEVETHLIELSEIGPEFAGVLNRGALPPTAEAALRRIESATLLIVASPVYRASFTGLFKHVFDFVGQYALIDKPVLLAATGGSDRHSLIIEHQFRPLFSFFQALTLPIGVYASDTDFVDYRVDSAELRSRIDQAISRGVPVVRSSVLPVSEYVGTW</sequence>
<keyword evidence="6" id="KW-1185">Reference proteome</keyword>
<evidence type="ECO:0000313" key="6">
    <source>
        <dbReference type="Proteomes" id="UP001501746"/>
    </source>
</evidence>
<dbReference type="Proteomes" id="UP001501746">
    <property type="component" value="Unassembled WGS sequence"/>
</dbReference>
<evidence type="ECO:0000256" key="2">
    <source>
        <dbReference type="ARBA" id="ARBA00022643"/>
    </source>
</evidence>
<protein>
    <submittedName>
        <fullName evidence="5">FMN reductase</fullName>
    </submittedName>
</protein>
<accession>A0ABN2MTK4</accession>
<dbReference type="NCBIfam" id="TIGR03566">
    <property type="entry name" value="FMN_reduc_MsuE"/>
    <property type="match status" value="1"/>
</dbReference>
<dbReference type="Pfam" id="PF03358">
    <property type="entry name" value="FMN_red"/>
    <property type="match status" value="1"/>
</dbReference>
<evidence type="ECO:0000256" key="1">
    <source>
        <dbReference type="ARBA" id="ARBA00022630"/>
    </source>
</evidence>
<dbReference type="InterPro" id="IPR029039">
    <property type="entry name" value="Flavoprotein-like_sf"/>
</dbReference>
<comment type="caution">
    <text evidence="5">The sequence shown here is derived from an EMBL/GenBank/DDBJ whole genome shotgun (WGS) entry which is preliminary data.</text>
</comment>
<dbReference type="InterPro" id="IPR051814">
    <property type="entry name" value="NAD(P)H-dep_FMN_reductase"/>
</dbReference>
<organism evidence="5 6">
    <name type="scientific">Agromyces salentinus</name>
    <dbReference type="NCBI Taxonomy" id="269421"/>
    <lineage>
        <taxon>Bacteria</taxon>
        <taxon>Bacillati</taxon>
        <taxon>Actinomycetota</taxon>
        <taxon>Actinomycetes</taxon>
        <taxon>Micrococcales</taxon>
        <taxon>Microbacteriaceae</taxon>
        <taxon>Agromyces</taxon>
    </lineage>
</organism>
<reference evidence="5 6" key="1">
    <citation type="journal article" date="2019" name="Int. J. Syst. Evol. Microbiol.">
        <title>The Global Catalogue of Microorganisms (GCM) 10K type strain sequencing project: providing services to taxonomists for standard genome sequencing and annotation.</title>
        <authorList>
            <consortium name="The Broad Institute Genomics Platform"/>
            <consortium name="The Broad Institute Genome Sequencing Center for Infectious Disease"/>
            <person name="Wu L."/>
            <person name="Ma J."/>
        </authorList>
    </citation>
    <scope>NUCLEOTIDE SEQUENCE [LARGE SCALE GENOMIC DNA]</scope>
    <source>
        <strain evidence="5 6">JCM 14323</strain>
    </source>
</reference>
<dbReference type="PANTHER" id="PTHR43408">
    <property type="entry name" value="FMN REDUCTASE (NADPH)"/>
    <property type="match status" value="1"/>
</dbReference>
<dbReference type="PANTHER" id="PTHR43408:SF2">
    <property type="entry name" value="FMN REDUCTASE (NADPH)"/>
    <property type="match status" value="1"/>
</dbReference>
<keyword evidence="1" id="KW-0285">Flavoprotein</keyword>
<dbReference type="Gene3D" id="3.40.50.360">
    <property type="match status" value="1"/>
</dbReference>
<dbReference type="SUPFAM" id="SSF52218">
    <property type="entry name" value="Flavoproteins"/>
    <property type="match status" value="1"/>
</dbReference>
<gene>
    <name evidence="5" type="primary">msuE</name>
    <name evidence="5" type="ORF">GCM10009750_22380</name>
</gene>
<proteinExistence type="predicted"/>
<dbReference type="InterPro" id="IPR019912">
    <property type="entry name" value="FMN_Rdtase_MsuE-like"/>
</dbReference>
<keyword evidence="3" id="KW-0560">Oxidoreductase</keyword>
<dbReference type="InterPro" id="IPR005025">
    <property type="entry name" value="FMN_Rdtase-like_dom"/>
</dbReference>
<feature type="domain" description="NADPH-dependent FMN reductase-like" evidence="4">
    <location>
        <begin position="5"/>
        <end position="156"/>
    </location>
</feature>
<dbReference type="RefSeq" id="WP_157428240.1">
    <property type="nucleotide sequence ID" value="NZ_BAAANK010000006.1"/>
</dbReference>
<evidence type="ECO:0000256" key="3">
    <source>
        <dbReference type="ARBA" id="ARBA00023002"/>
    </source>
</evidence>
<name>A0ABN2MTK4_9MICO</name>
<dbReference type="EMBL" id="BAAANK010000006">
    <property type="protein sequence ID" value="GAA1836913.1"/>
    <property type="molecule type" value="Genomic_DNA"/>
</dbReference>